<dbReference type="Gene3D" id="3.30.200.20">
    <property type="entry name" value="Phosphorylase Kinase, domain 1"/>
    <property type="match status" value="1"/>
</dbReference>
<dbReference type="Pfam" id="PF01636">
    <property type="entry name" value="APH"/>
    <property type="match status" value="1"/>
</dbReference>
<dbReference type="PANTHER" id="PTHR34273:SF2">
    <property type="entry name" value="METHYLTHIORIBOSE KINASE"/>
    <property type="match status" value="1"/>
</dbReference>
<evidence type="ECO:0000259" key="6">
    <source>
        <dbReference type="Pfam" id="PF01636"/>
    </source>
</evidence>
<dbReference type="PANTHER" id="PTHR34273">
    <property type="entry name" value="METHYLTHIORIBOSE KINASE"/>
    <property type="match status" value="1"/>
</dbReference>
<organism evidence="7 8">
    <name type="scientific">Hydnomerulius pinastri MD-312</name>
    <dbReference type="NCBI Taxonomy" id="994086"/>
    <lineage>
        <taxon>Eukaryota</taxon>
        <taxon>Fungi</taxon>
        <taxon>Dikarya</taxon>
        <taxon>Basidiomycota</taxon>
        <taxon>Agaricomycotina</taxon>
        <taxon>Agaricomycetes</taxon>
        <taxon>Agaricomycetidae</taxon>
        <taxon>Boletales</taxon>
        <taxon>Boletales incertae sedis</taxon>
        <taxon>Leucogyrophana</taxon>
    </lineage>
</organism>
<evidence type="ECO:0000256" key="3">
    <source>
        <dbReference type="ARBA" id="ARBA00022741"/>
    </source>
</evidence>
<accession>A0A0C9WG97</accession>
<dbReference type="HOGENOM" id="CLU_059226_1_1_1"/>
<keyword evidence="5" id="KW-0067">ATP-binding</keyword>
<dbReference type="OrthoDB" id="25129at2759"/>
<dbReference type="AlphaFoldDB" id="A0A0C9WG97"/>
<keyword evidence="2" id="KW-0808">Transferase</keyword>
<dbReference type="InterPro" id="IPR011009">
    <property type="entry name" value="Kinase-like_dom_sf"/>
</dbReference>
<evidence type="ECO:0000256" key="4">
    <source>
        <dbReference type="ARBA" id="ARBA00022777"/>
    </source>
</evidence>
<evidence type="ECO:0000256" key="2">
    <source>
        <dbReference type="ARBA" id="ARBA00022679"/>
    </source>
</evidence>
<dbReference type="GO" id="GO:0016301">
    <property type="term" value="F:kinase activity"/>
    <property type="evidence" value="ECO:0007669"/>
    <property type="project" value="UniProtKB-KW"/>
</dbReference>
<evidence type="ECO:0000256" key="5">
    <source>
        <dbReference type="ARBA" id="ARBA00022840"/>
    </source>
</evidence>
<comment type="similarity">
    <text evidence="1">Belongs to the methylthioribose kinase family.</text>
</comment>
<dbReference type="Gene3D" id="3.90.1200.10">
    <property type="match status" value="1"/>
</dbReference>
<dbReference type="Proteomes" id="UP000053820">
    <property type="component" value="Unassembled WGS sequence"/>
</dbReference>
<feature type="domain" description="Aminoglycoside phosphotransferase" evidence="6">
    <location>
        <begin position="28"/>
        <end position="303"/>
    </location>
</feature>
<keyword evidence="3" id="KW-0547">Nucleotide-binding</keyword>
<reference evidence="7 8" key="1">
    <citation type="submission" date="2014-04" db="EMBL/GenBank/DDBJ databases">
        <title>Evolutionary Origins and Diversification of the Mycorrhizal Mutualists.</title>
        <authorList>
            <consortium name="DOE Joint Genome Institute"/>
            <consortium name="Mycorrhizal Genomics Consortium"/>
            <person name="Kohler A."/>
            <person name="Kuo A."/>
            <person name="Nagy L.G."/>
            <person name="Floudas D."/>
            <person name="Copeland A."/>
            <person name="Barry K.W."/>
            <person name="Cichocki N."/>
            <person name="Veneault-Fourrey C."/>
            <person name="LaButti K."/>
            <person name="Lindquist E.A."/>
            <person name="Lipzen A."/>
            <person name="Lundell T."/>
            <person name="Morin E."/>
            <person name="Murat C."/>
            <person name="Riley R."/>
            <person name="Ohm R."/>
            <person name="Sun H."/>
            <person name="Tunlid A."/>
            <person name="Henrissat B."/>
            <person name="Grigoriev I.V."/>
            <person name="Hibbett D.S."/>
            <person name="Martin F."/>
        </authorList>
    </citation>
    <scope>NUCLEOTIDE SEQUENCE [LARGE SCALE GENOMIC DNA]</scope>
    <source>
        <strain evidence="7 8">MD-312</strain>
    </source>
</reference>
<name>A0A0C9WG97_9AGAM</name>
<keyword evidence="4" id="KW-0418">Kinase</keyword>
<gene>
    <name evidence="7" type="ORF">HYDPIDRAFT_131263</name>
</gene>
<dbReference type="EMBL" id="KN839844">
    <property type="protein sequence ID" value="KIJ65047.1"/>
    <property type="molecule type" value="Genomic_DNA"/>
</dbReference>
<keyword evidence="8" id="KW-1185">Reference proteome</keyword>
<sequence>MSSTTIDLTTAAGIQIYLQNTPFAAHTVQVLSGGTANFTYRIHLHTPVEGQSTFVLKYAAPYVAASRGTFPLDQKRQDIEVKALRLAHELSAANDLVTAPAVRLYDDAEHVLIIDDCGDSRTLKQLLIDESLPPAISEQIGTALGQFISNVHGWNKKPSTDLKLFAENQFGKYISALVTYGRLESTLTGKDNIPALADPLLGVSEAHLTTISKLVKTRQDAINTASTSDPMTHGDFWSGNVMVSLRHGEEGVIESVEKLYVLDWELGKTGLPGLDLGQFCAELHVLGRFHPAREESAKAVIESFLEAYKQSTGKGADEDLARVTVGHVGAHLVAWTPRVSWGGRERTREVVNEGVELLVLSSEGSESSLKESMVAHLI</sequence>
<evidence type="ECO:0000313" key="8">
    <source>
        <dbReference type="Proteomes" id="UP000053820"/>
    </source>
</evidence>
<protein>
    <recommendedName>
        <fullName evidence="6">Aminoglycoside phosphotransferase domain-containing protein</fullName>
    </recommendedName>
</protein>
<dbReference type="SUPFAM" id="SSF56112">
    <property type="entry name" value="Protein kinase-like (PK-like)"/>
    <property type="match status" value="1"/>
</dbReference>
<dbReference type="GO" id="GO:0005524">
    <property type="term" value="F:ATP binding"/>
    <property type="evidence" value="ECO:0007669"/>
    <property type="project" value="UniProtKB-KW"/>
</dbReference>
<evidence type="ECO:0000313" key="7">
    <source>
        <dbReference type="EMBL" id="KIJ65047.1"/>
    </source>
</evidence>
<dbReference type="InterPro" id="IPR002575">
    <property type="entry name" value="Aminoglycoside_PTrfase"/>
</dbReference>
<proteinExistence type="inferred from homology"/>
<evidence type="ECO:0000256" key="1">
    <source>
        <dbReference type="ARBA" id="ARBA00010165"/>
    </source>
</evidence>